<dbReference type="Proteomes" id="UP000242287">
    <property type="component" value="Unassembled WGS sequence"/>
</dbReference>
<name>A0A2A9NV73_9AGAR</name>
<protein>
    <submittedName>
        <fullName evidence="1">Uncharacterized protein</fullName>
    </submittedName>
</protein>
<dbReference type="AlphaFoldDB" id="A0A2A9NV73"/>
<sequence length="117" mass="13308">MIVVRDGKYFIDDDLSDEQLGVISGLYHVNTGRPNQFIDFSWWPKHSTWRECGLDVGYWSSACEAWFQQRLKAIKGGYAQPNTATEWRKALGNGQTQVLVSNTKQVAEVFLNNHSSP</sequence>
<evidence type="ECO:0000313" key="2">
    <source>
        <dbReference type="Proteomes" id="UP000242287"/>
    </source>
</evidence>
<reference evidence="1 2" key="1">
    <citation type="submission" date="2014-02" db="EMBL/GenBank/DDBJ databases">
        <title>Transposable element dynamics among asymbiotic and ectomycorrhizal Amanita fungi.</title>
        <authorList>
            <consortium name="DOE Joint Genome Institute"/>
            <person name="Hess J."/>
            <person name="Skrede I."/>
            <person name="Wolfe B."/>
            <person name="LaButti K."/>
            <person name="Ohm R.A."/>
            <person name="Grigoriev I.V."/>
            <person name="Pringle A."/>
        </authorList>
    </citation>
    <scope>NUCLEOTIDE SEQUENCE [LARGE SCALE GENOMIC DNA]</scope>
    <source>
        <strain evidence="1 2">SKay4041</strain>
    </source>
</reference>
<organism evidence="1 2">
    <name type="scientific">Amanita thiersii Skay4041</name>
    <dbReference type="NCBI Taxonomy" id="703135"/>
    <lineage>
        <taxon>Eukaryota</taxon>
        <taxon>Fungi</taxon>
        <taxon>Dikarya</taxon>
        <taxon>Basidiomycota</taxon>
        <taxon>Agaricomycotina</taxon>
        <taxon>Agaricomycetes</taxon>
        <taxon>Agaricomycetidae</taxon>
        <taxon>Agaricales</taxon>
        <taxon>Pluteineae</taxon>
        <taxon>Amanitaceae</taxon>
        <taxon>Amanita</taxon>
    </lineage>
</organism>
<dbReference type="OrthoDB" id="3270336at2759"/>
<proteinExistence type="predicted"/>
<keyword evidence="2" id="KW-1185">Reference proteome</keyword>
<evidence type="ECO:0000313" key="1">
    <source>
        <dbReference type="EMBL" id="PFH52201.1"/>
    </source>
</evidence>
<dbReference type="EMBL" id="KZ301981">
    <property type="protein sequence ID" value="PFH52201.1"/>
    <property type="molecule type" value="Genomic_DNA"/>
</dbReference>
<accession>A0A2A9NV73</accession>
<gene>
    <name evidence="1" type="ORF">AMATHDRAFT_140710</name>
</gene>